<evidence type="ECO:0000256" key="4">
    <source>
        <dbReference type="ARBA" id="ARBA00022898"/>
    </source>
</evidence>
<keyword evidence="8" id="KW-0032">Aminotransferase</keyword>
<dbReference type="AlphaFoldDB" id="A0AAU8AAJ2"/>
<comment type="similarity">
    <text evidence="2">Belongs to the Orn/Lys/Arg decarboxylase class-I family.</text>
</comment>
<organism evidence="8">
    <name type="scientific">Christensenella massiliensis</name>
    <dbReference type="NCBI Taxonomy" id="1805714"/>
    <lineage>
        <taxon>Bacteria</taxon>
        <taxon>Bacillati</taxon>
        <taxon>Bacillota</taxon>
        <taxon>Clostridia</taxon>
        <taxon>Christensenellales</taxon>
        <taxon>Christensenellaceae</taxon>
        <taxon>Christensenella</taxon>
    </lineage>
</organism>
<proteinExistence type="inferred from homology"/>
<comment type="cofactor">
    <cofactor evidence="1">
        <name>pyridoxal 5'-phosphate</name>
        <dbReference type="ChEBI" id="CHEBI:597326"/>
    </cofactor>
</comment>
<protein>
    <submittedName>
        <fullName evidence="8">Aminotransferase class V-fold PLP-dependent enzyme</fullName>
    </submittedName>
</protein>
<evidence type="ECO:0000256" key="3">
    <source>
        <dbReference type="ARBA" id="ARBA00022793"/>
    </source>
</evidence>
<evidence type="ECO:0000256" key="2">
    <source>
        <dbReference type="ARBA" id="ARBA00010671"/>
    </source>
</evidence>
<dbReference type="SUPFAM" id="SSF53383">
    <property type="entry name" value="PLP-dependent transferases"/>
    <property type="match status" value="1"/>
</dbReference>
<dbReference type="InterPro" id="IPR000310">
    <property type="entry name" value="Orn/Lys/Arg_deCO2ase_major_dom"/>
</dbReference>
<dbReference type="GO" id="GO:0016831">
    <property type="term" value="F:carboxy-lyase activity"/>
    <property type="evidence" value="ECO:0007669"/>
    <property type="project" value="UniProtKB-KW"/>
</dbReference>
<dbReference type="PANTHER" id="PTHR43277:SF4">
    <property type="entry name" value="ARGININE DECARBOXYLASE"/>
    <property type="match status" value="1"/>
</dbReference>
<dbReference type="InterPro" id="IPR008286">
    <property type="entry name" value="Prn/Lys/Arg_de-COase_C"/>
</dbReference>
<evidence type="ECO:0000256" key="1">
    <source>
        <dbReference type="ARBA" id="ARBA00001933"/>
    </source>
</evidence>
<keyword evidence="8" id="KW-0808">Transferase</keyword>
<gene>
    <name evidence="8" type="ORF">PUP29_03895</name>
</gene>
<dbReference type="Pfam" id="PF01276">
    <property type="entry name" value="OKR_DC_1"/>
    <property type="match status" value="1"/>
</dbReference>
<dbReference type="Pfam" id="PF03711">
    <property type="entry name" value="OKR_DC_1_C"/>
    <property type="match status" value="1"/>
</dbReference>
<evidence type="ECO:0000256" key="5">
    <source>
        <dbReference type="ARBA" id="ARBA00023239"/>
    </source>
</evidence>
<sequence length="472" mass="50989">MDTPIVSMLDRVSKETRLRFCMPGHKGKKGFLSGTVNAQDITELPGADNLYCPQGVIREAQQLHAKYIGARESWFLVNGSTCGVQASVLSALEPGDTVIVARDIHLSAVHAFIMADVKPVFVYPSAQAADVPCVVSVQDMAAAIALHKKAKAVYLTYPNYYGLCADLNGICAVAHEAGMKVICDAAHAALFDFSELLPTAPAQAGCDIWTCSLHKTAGAMNQCAVLSAGEEAELQPEVIQSRVNLLQTTSPSYLLLASADYALGFLRGEEGRIRLTAAIQLVEENMRRIEALGGYRCILQDIPRDTGAFDRDVLRLVIDVTDRGVSGFGAARFLQERGIAVETADISNIVLICTAADTAEDFEALKAALAEIKGSNYKIRRMLTAGDLKQVFLPQISVPMRRAFFAERRSVPLEESVGCIAAVPAGAYPPGTPAVLPGQKITEDMVDYLILLKNRGYSLFGIYRNEIEIACI</sequence>
<keyword evidence="3" id="KW-0210">Decarboxylase</keyword>
<accession>A0AAU8AAJ2</accession>
<dbReference type="InterPro" id="IPR036633">
    <property type="entry name" value="Prn/Lys/Arg_de-COase_C_sf"/>
</dbReference>
<dbReference type="SUPFAM" id="SSF55904">
    <property type="entry name" value="Ornithine decarboxylase C-terminal domain"/>
    <property type="match status" value="1"/>
</dbReference>
<reference evidence="8" key="1">
    <citation type="submission" date="2023-02" db="EMBL/GenBank/DDBJ databases">
        <title>Gut commensal Christensenella minuta modulates host metabolism via a new class of secondary bile acids.</title>
        <authorList>
            <person name="Liu C."/>
        </authorList>
    </citation>
    <scope>NUCLEOTIDE SEQUENCE</scope>
    <source>
        <strain evidence="8">CA70</strain>
    </source>
</reference>
<dbReference type="InterPro" id="IPR015421">
    <property type="entry name" value="PyrdxlP-dep_Trfase_major"/>
</dbReference>
<dbReference type="Gene3D" id="3.40.640.10">
    <property type="entry name" value="Type I PLP-dependent aspartate aminotransferase-like (Major domain)"/>
    <property type="match status" value="1"/>
</dbReference>
<evidence type="ECO:0000313" key="8">
    <source>
        <dbReference type="EMBL" id="XCC63065.1"/>
    </source>
</evidence>
<evidence type="ECO:0000259" key="6">
    <source>
        <dbReference type="Pfam" id="PF01276"/>
    </source>
</evidence>
<dbReference type="PANTHER" id="PTHR43277">
    <property type="entry name" value="ARGININE DECARBOXYLASE"/>
    <property type="match status" value="1"/>
</dbReference>
<keyword evidence="5" id="KW-0456">Lyase</keyword>
<evidence type="ECO:0000259" key="7">
    <source>
        <dbReference type="Pfam" id="PF03711"/>
    </source>
</evidence>
<dbReference type="InterPro" id="IPR015424">
    <property type="entry name" value="PyrdxlP-dep_Trfase"/>
</dbReference>
<feature type="domain" description="Orn/Lys/Arg decarboxylases family 1 pyridoxal-P attachment site" evidence="6">
    <location>
        <begin position="3"/>
        <end position="291"/>
    </location>
</feature>
<keyword evidence="4" id="KW-0663">Pyridoxal phosphate</keyword>
<dbReference type="InterPro" id="IPR052357">
    <property type="entry name" value="Orn_Lys_Arg_decarboxylase-I"/>
</dbReference>
<dbReference type="EMBL" id="CP117826">
    <property type="protein sequence ID" value="XCC63065.1"/>
    <property type="molecule type" value="Genomic_DNA"/>
</dbReference>
<feature type="domain" description="Orn/Lys/Arg decarboxylase C-terminal" evidence="7">
    <location>
        <begin position="406"/>
        <end position="455"/>
    </location>
</feature>
<dbReference type="RefSeq" id="WP_353423867.1">
    <property type="nucleotide sequence ID" value="NZ_CP117826.1"/>
</dbReference>
<name>A0AAU8AAJ2_9FIRM</name>
<dbReference type="Gene3D" id="3.90.100.10">
    <property type="entry name" value="Orn/Lys/Arg decarboxylase, C-terminal domain"/>
    <property type="match status" value="1"/>
</dbReference>
<dbReference type="GO" id="GO:0008483">
    <property type="term" value="F:transaminase activity"/>
    <property type="evidence" value="ECO:0007669"/>
    <property type="project" value="UniProtKB-KW"/>
</dbReference>